<proteinExistence type="inferred from homology"/>
<dbReference type="EMBL" id="CAJGYO010000013">
    <property type="protein sequence ID" value="CAD6265304.1"/>
    <property type="molecule type" value="Genomic_DNA"/>
</dbReference>
<evidence type="ECO:0000259" key="4">
    <source>
        <dbReference type="PROSITE" id="PS51444"/>
    </source>
</evidence>
<evidence type="ECO:0000256" key="1">
    <source>
        <dbReference type="ARBA" id="ARBA00006468"/>
    </source>
</evidence>
<dbReference type="Gene3D" id="1.20.58.2220">
    <property type="entry name" value="Formin, FH2 domain"/>
    <property type="match status" value="1"/>
</dbReference>
<dbReference type="Pfam" id="PF02181">
    <property type="entry name" value="FH2"/>
    <property type="match status" value="1"/>
</dbReference>
<evidence type="ECO:0000313" key="5">
    <source>
        <dbReference type="EMBL" id="CAD6265304.1"/>
    </source>
</evidence>
<comment type="caution">
    <text evidence="5">The sequence shown here is derived from an EMBL/GenBank/DDBJ whole genome shotgun (WGS) entry which is preliminary data.</text>
</comment>
<dbReference type="InterPro" id="IPR015425">
    <property type="entry name" value="FH2_Formin"/>
</dbReference>
<sequence>MNAILALDTSVLDNDQVENLIKFCPTKEEIEMLKGYNGNKEMLGKCEQFFLELMKVPRVEAKLRVFAFRITFSTQVDELRTNLTTINDATKEVKESLKLRQIMQTILTLGNALNQGTARGSAVGFRLDSLLKLSDTRARNNKMTLMHYLCKLLAEKMPELLDFDKDLIYLEAASKIQLKLLAEEMQAINKGLEKVEQELAASESDGAISVGFREALKSFLDAAEAEVRSLISLYAEVVSHCHKNLAGRNADSLAQYFGEDPARCPFEQVTSILVIFVNMFKKSRDENARNAEAEKKKLEKEKEKASYLCEFQGLGAFVLISSENV</sequence>
<protein>
    <recommendedName>
        <fullName evidence="2">Formin-like protein</fullName>
    </recommendedName>
</protein>
<organism evidence="5 6">
    <name type="scientific">Miscanthus lutarioriparius</name>
    <dbReference type="NCBI Taxonomy" id="422564"/>
    <lineage>
        <taxon>Eukaryota</taxon>
        <taxon>Viridiplantae</taxon>
        <taxon>Streptophyta</taxon>
        <taxon>Embryophyta</taxon>
        <taxon>Tracheophyta</taxon>
        <taxon>Spermatophyta</taxon>
        <taxon>Magnoliopsida</taxon>
        <taxon>Liliopsida</taxon>
        <taxon>Poales</taxon>
        <taxon>Poaceae</taxon>
        <taxon>PACMAD clade</taxon>
        <taxon>Panicoideae</taxon>
        <taxon>Andropogonodae</taxon>
        <taxon>Andropogoneae</taxon>
        <taxon>Saccharinae</taxon>
        <taxon>Miscanthus</taxon>
    </lineage>
</organism>
<feature type="coiled-coil region" evidence="3">
    <location>
        <begin position="178"/>
        <end position="205"/>
    </location>
</feature>
<comment type="similarity">
    <text evidence="1">Belongs to the formin-like family. Class-II subfamily.</text>
</comment>
<reference evidence="5" key="1">
    <citation type="submission" date="2020-10" db="EMBL/GenBank/DDBJ databases">
        <authorList>
            <person name="Han B."/>
            <person name="Lu T."/>
            <person name="Zhao Q."/>
            <person name="Huang X."/>
            <person name="Zhao Y."/>
        </authorList>
    </citation>
    <scope>NUCLEOTIDE SEQUENCE</scope>
</reference>
<keyword evidence="6" id="KW-1185">Reference proteome</keyword>
<accession>A0A811R5K3</accession>
<dbReference type="InterPro" id="IPR042201">
    <property type="entry name" value="FH2_Formin_sf"/>
</dbReference>
<dbReference type="SMART" id="SM00498">
    <property type="entry name" value="FH2"/>
    <property type="match status" value="1"/>
</dbReference>
<dbReference type="Proteomes" id="UP000604825">
    <property type="component" value="Unassembled WGS sequence"/>
</dbReference>
<dbReference type="InterPro" id="IPR051144">
    <property type="entry name" value="Formin_homology_domain"/>
</dbReference>
<gene>
    <name evidence="5" type="ORF">NCGR_LOCUS48609</name>
</gene>
<dbReference type="AlphaFoldDB" id="A0A811R5K3"/>
<dbReference type="OrthoDB" id="1668162at2759"/>
<keyword evidence="3" id="KW-0175">Coiled coil</keyword>
<evidence type="ECO:0000313" key="6">
    <source>
        <dbReference type="Proteomes" id="UP000604825"/>
    </source>
</evidence>
<evidence type="ECO:0000256" key="3">
    <source>
        <dbReference type="SAM" id="Coils"/>
    </source>
</evidence>
<feature type="domain" description="FH2" evidence="4">
    <location>
        <begin position="1"/>
        <end position="306"/>
    </location>
</feature>
<feature type="coiled-coil region" evidence="3">
    <location>
        <begin position="281"/>
        <end position="310"/>
    </location>
</feature>
<dbReference type="PANTHER" id="PTHR45733:SF17">
    <property type="entry name" value="FORMIN-LIKE PROTEIN 14"/>
    <property type="match status" value="1"/>
</dbReference>
<name>A0A811R5K3_9POAL</name>
<dbReference type="PROSITE" id="PS51444">
    <property type="entry name" value="FH2"/>
    <property type="match status" value="1"/>
</dbReference>
<dbReference type="PANTHER" id="PTHR45733">
    <property type="entry name" value="FORMIN-J"/>
    <property type="match status" value="1"/>
</dbReference>
<dbReference type="SUPFAM" id="SSF101447">
    <property type="entry name" value="Formin homology 2 domain (FH2 domain)"/>
    <property type="match status" value="1"/>
</dbReference>
<evidence type="ECO:0000256" key="2">
    <source>
        <dbReference type="RuleBase" id="RU361260"/>
    </source>
</evidence>